<organism evidence="7 8">
    <name type="scientific">Exocentrus adspersus</name>
    <dbReference type="NCBI Taxonomy" id="1586481"/>
    <lineage>
        <taxon>Eukaryota</taxon>
        <taxon>Metazoa</taxon>
        <taxon>Ecdysozoa</taxon>
        <taxon>Arthropoda</taxon>
        <taxon>Hexapoda</taxon>
        <taxon>Insecta</taxon>
        <taxon>Pterygota</taxon>
        <taxon>Neoptera</taxon>
        <taxon>Endopterygota</taxon>
        <taxon>Coleoptera</taxon>
        <taxon>Polyphaga</taxon>
        <taxon>Cucujiformia</taxon>
        <taxon>Chrysomeloidea</taxon>
        <taxon>Cerambycidae</taxon>
        <taxon>Lamiinae</taxon>
        <taxon>Acanthocinini</taxon>
        <taxon>Exocentrus</taxon>
    </lineage>
</organism>
<reference evidence="7 8" key="1">
    <citation type="journal article" date="2023" name="Insect Mol. Biol.">
        <title>Genome sequencing provides insights into the evolution of gene families encoding plant cell wall-degrading enzymes in longhorned beetles.</title>
        <authorList>
            <person name="Shin N.R."/>
            <person name="Okamura Y."/>
            <person name="Kirsch R."/>
            <person name="Pauchet Y."/>
        </authorList>
    </citation>
    <scope>NUCLEOTIDE SEQUENCE [LARGE SCALE GENOMIC DNA]</scope>
    <source>
        <strain evidence="7">EAD_L_NR</strain>
    </source>
</reference>
<dbReference type="AlphaFoldDB" id="A0AAV8VHQ9"/>
<evidence type="ECO:0008006" key="9">
    <source>
        <dbReference type="Google" id="ProtNLM"/>
    </source>
</evidence>
<comment type="caution">
    <text evidence="7">The sequence shown here is derived from an EMBL/GenBank/DDBJ whole genome shotgun (WGS) entry which is preliminary data.</text>
</comment>
<protein>
    <recommendedName>
        <fullName evidence="9">Small integral membrane protein 12</fullName>
    </recommendedName>
</protein>
<dbReference type="Proteomes" id="UP001159042">
    <property type="component" value="Unassembled WGS sequence"/>
</dbReference>
<keyword evidence="8" id="KW-1185">Reference proteome</keyword>
<dbReference type="InterPro" id="IPR031933">
    <property type="entry name" value="UPF0767"/>
</dbReference>
<evidence type="ECO:0000256" key="1">
    <source>
        <dbReference type="ARBA" id="ARBA00004167"/>
    </source>
</evidence>
<keyword evidence="3 6" id="KW-0812">Transmembrane</keyword>
<keyword evidence="5 6" id="KW-0472">Membrane</keyword>
<name>A0AAV8VHQ9_9CUCU</name>
<evidence type="ECO:0000313" key="8">
    <source>
        <dbReference type="Proteomes" id="UP001159042"/>
    </source>
</evidence>
<keyword evidence="4 6" id="KW-1133">Transmembrane helix</keyword>
<dbReference type="GO" id="GO:0016020">
    <property type="term" value="C:membrane"/>
    <property type="evidence" value="ECO:0007669"/>
    <property type="project" value="UniProtKB-SubCell"/>
</dbReference>
<comment type="similarity">
    <text evidence="2">Belongs to the SMIM12 family.</text>
</comment>
<evidence type="ECO:0000256" key="6">
    <source>
        <dbReference type="SAM" id="Phobius"/>
    </source>
</evidence>
<sequence>MWPVFFAALRSYAPYITLPFAAVVGIIGYNLENWISDKYTPYNKSIQEQRTERLVEEERLEAAQNVEKVETVRYKASVLDTNLSPSLQ</sequence>
<evidence type="ECO:0000313" key="7">
    <source>
        <dbReference type="EMBL" id="KAJ8913748.1"/>
    </source>
</evidence>
<dbReference type="Pfam" id="PF15990">
    <property type="entry name" value="UPF0767"/>
    <property type="match status" value="1"/>
</dbReference>
<dbReference type="PANTHER" id="PTHR28599:SF1">
    <property type="entry name" value="SMALL INTEGRAL MEMBRANE PROTEIN 12"/>
    <property type="match status" value="1"/>
</dbReference>
<proteinExistence type="inferred from homology"/>
<evidence type="ECO:0000256" key="3">
    <source>
        <dbReference type="ARBA" id="ARBA00022692"/>
    </source>
</evidence>
<dbReference type="PANTHER" id="PTHR28599">
    <property type="entry name" value="SMALL INTEGRAL MEMBRANE PROTEIN 12"/>
    <property type="match status" value="1"/>
</dbReference>
<accession>A0AAV8VHQ9</accession>
<comment type="subcellular location">
    <subcellularLocation>
        <location evidence="1">Membrane</location>
        <topology evidence="1">Single-pass membrane protein</topology>
    </subcellularLocation>
</comment>
<feature type="transmembrane region" description="Helical" evidence="6">
    <location>
        <begin position="12"/>
        <end position="31"/>
    </location>
</feature>
<evidence type="ECO:0000256" key="4">
    <source>
        <dbReference type="ARBA" id="ARBA00022989"/>
    </source>
</evidence>
<evidence type="ECO:0000256" key="2">
    <source>
        <dbReference type="ARBA" id="ARBA00007304"/>
    </source>
</evidence>
<gene>
    <name evidence="7" type="ORF">NQ315_007465</name>
</gene>
<evidence type="ECO:0000256" key="5">
    <source>
        <dbReference type="ARBA" id="ARBA00023136"/>
    </source>
</evidence>
<dbReference type="EMBL" id="JANEYG010000089">
    <property type="protein sequence ID" value="KAJ8913748.1"/>
    <property type="molecule type" value="Genomic_DNA"/>
</dbReference>